<dbReference type="EMBL" id="JANEYG010000015">
    <property type="protein sequence ID" value="KAJ8920067.1"/>
    <property type="molecule type" value="Genomic_DNA"/>
</dbReference>
<dbReference type="PRINTS" id="PR02038">
    <property type="entry name" value="AURORABORA"/>
</dbReference>
<evidence type="ECO:0000256" key="6">
    <source>
        <dbReference type="SAM" id="MobiDB-lite"/>
    </source>
</evidence>
<evidence type="ECO:0000256" key="1">
    <source>
        <dbReference type="ARBA" id="ARBA00010963"/>
    </source>
</evidence>
<comment type="caution">
    <text evidence="7">The sequence shown here is derived from an EMBL/GenBank/DDBJ whole genome shotgun (WGS) entry which is preliminary data.</text>
</comment>
<keyword evidence="5" id="KW-0131">Cell cycle</keyword>
<sequence length="431" mass="48460">MDFKYINDRNKTPNSNLTKKLSNTVSCDSPFRFLPDFSTPPSRFTRIVNPFEPHLIERLHLPMFSPSVFAKVSTPKTDEKFKWTIEDMSSLKPADIDEETVSQHVFEEDPHTELLVQQKIDTFFSEKLIVPSPATDVVRVPLVTETDTPKADTKPKQYSEASAQTVLTLPPVLMPDLEAMLKPYFTYNEDQQKPGGENIRDISLYRQLFDFQDETSSASNESSPAHSTGLSPIHLSPLATLERSLGPLGEMPELRDCALSPICRKSPRASRSACRLNFSSRMSMSVDASVGVVPDIANQMSTQSEFIDDFSPQPVEIMSNSTVNWDMEYKHVSLTSPDTSKGCEKMDMSSSNTPHSRIFPSQRKRLSDSFKDEEEEDNNKENEPLERPSRKLFRNDATDPGYHTGTGVGVCEETESFAGHVFASTPTKRLK</sequence>
<proteinExistence type="inferred from homology"/>
<protein>
    <recommendedName>
        <fullName evidence="2">Protein aurora borealis</fullName>
    </recommendedName>
</protein>
<keyword evidence="4" id="KW-0498">Mitosis</keyword>
<feature type="region of interest" description="Disordered" evidence="6">
    <location>
        <begin position="334"/>
        <end position="409"/>
    </location>
</feature>
<gene>
    <name evidence="7" type="ORF">NQ315_011721</name>
</gene>
<evidence type="ECO:0000256" key="3">
    <source>
        <dbReference type="ARBA" id="ARBA00022618"/>
    </source>
</evidence>
<feature type="compositionally biased region" description="Low complexity" evidence="6">
    <location>
        <begin position="214"/>
        <end position="228"/>
    </location>
</feature>
<dbReference type="Proteomes" id="UP001159042">
    <property type="component" value="Unassembled WGS sequence"/>
</dbReference>
<evidence type="ECO:0000256" key="5">
    <source>
        <dbReference type="ARBA" id="ARBA00023306"/>
    </source>
</evidence>
<accession>A0AAV8W1E4</accession>
<evidence type="ECO:0000313" key="8">
    <source>
        <dbReference type="Proteomes" id="UP001159042"/>
    </source>
</evidence>
<dbReference type="Pfam" id="PF15280">
    <property type="entry name" value="BORA_N"/>
    <property type="match status" value="1"/>
</dbReference>
<dbReference type="GO" id="GO:0019901">
    <property type="term" value="F:protein kinase binding"/>
    <property type="evidence" value="ECO:0007669"/>
    <property type="project" value="TreeGrafter"/>
</dbReference>
<dbReference type="PANTHER" id="PTHR14728:SF2">
    <property type="entry name" value="PROTEIN AURORA BOREALIS"/>
    <property type="match status" value="1"/>
</dbReference>
<keyword evidence="3" id="KW-0132">Cell division</keyword>
<dbReference type="AlphaFoldDB" id="A0AAV8W1E4"/>
<dbReference type="InterPro" id="IPR023252">
    <property type="entry name" value="Aurora_borealis_protein"/>
</dbReference>
<feature type="compositionally biased region" description="Basic and acidic residues" evidence="6">
    <location>
        <begin position="379"/>
        <end position="397"/>
    </location>
</feature>
<keyword evidence="8" id="KW-1185">Reference proteome</keyword>
<evidence type="ECO:0000256" key="4">
    <source>
        <dbReference type="ARBA" id="ARBA00022776"/>
    </source>
</evidence>
<evidence type="ECO:0000313" key="7">
    <source>
        <dbReference type="EMBL" id="KAJ8920067.1"/>
    </source>
</evidence>
<reference evidence="7 8" key="1">
    <citation type="journal article" date="2023" name="Insect Mol. Biol.">
        <title>Genome sequencing provides insights into the evolution of gene families encoding plant cell wall-degrading enzymes in longhorned beetles.</title>
        <authorList>
            <person name="Shin N.R."/>
            <person name="Okamura Y."/>
            <person name="Kirsch R."/>
            <person name="Pauchet Y."/>
        </authorList>
    </citation>
    <scope>NUCLEOTIDE SEQUENCE [LARGE SCALE GENOMIC DNA]</scope>
    <source>
        <strain evidence="7">EAD_L_NR</strain>
    </source>
</reference>
<comment type="similarity">
    <text evidence="1">Belongs to the BORA family.</text>
</comment>
<dbReference type="GO" id="GO:0005634">
    <property type="term" value="C:nucleus"/>
    <property type="evidence" value="ECO:0007669"/>
    <property type="project" value="TreeGrafter"/>
</dbReference>
<evidence type="ECO:0000256" key="2">
    <source>
        <dbReference type="ARBA" id="ARBA00020055"/>
    </source>
</evidence>
<name>A0AAV8W1E4_9CUCU</name>
<dbReference type="GO" id="GO:0051301">
    <property type="term" value="P:cell division"/>
    <property type="evidence" value="ECO:0007669"/>
    <property type="project" value="UniProtKB-KW"/>
</dbReference>
<dbReference type="GO" id="GO:0007088">
    <property type="term" value="P:regulation of mitotic nuclear division"/>
    <property type="evidence" value="ECO:0007669"/>
    <property type="project" value="TreeGrafter"/>
</dbReference>
<feature type="region of interest" description="Disordered" evidence="6">
    <location>
        <begin position="213"/>
        <end position="232"/>
    </location>
</feature>
<organism evidence="7 8">
    <name type="scientific">Exocentrus adspersus</name>
    <dbReference type="NCBI Taxonomy" id="1586481"/>
    <lineage>
        <taxon>Eukaryota</taxon>
        <taxon>Metazoa</taxon>
        <taxon>Ecdysozoa</taxon>
        <taxon>Arthropoda</taxon>
        <taxon>Hexapoda</taxon>
        <taxon>Insecta</taxon>
        <taxon>Pterygota</taxon>
        <taxon>Neoptera</taxon>
        <taxon>Endopterygota</taxon>
        <taxon>Coleoptera</taxon>
        <taxon>Polyphaga</taxon>
        <taxon>Cucujiformia</taxon>
        <taxon>Chrysomeloidea</taxon>
        <taxon>Cerambycidae</taxon>
        <taxon>Lamiinae</taxon>
        <taxon>Acanthocinini</taxon>
        <taxon>Exocentrus</taxon>
    </lineage>
</organism>
<dbReference type="GO" id="GO:0060236">
    <property type="term" value="P:regulation of mitotic spindle organization"/>
    <property type="evidence" value="ECO:0007669"/>
    <property type="project" value="TreeGrafter"/>
</dbReference>
<dbReference type="PANTHER" id="PTHR14728">
    <property type="entry name" value="PROTEIN AURORA BOREALIS"/>
    <property type="match status" value="1"/>
</dbReference>
<dbReference type="GO" id="GO:0005737">
    <property type="term" value="C:cytoplasm"/>
    <property type="evidence" value="ECO:0007669"/>
    <property type="project" value="TreeGrafter"/>
</dbReference>